<gene>
    <name evidence="1" type="ORF">Sango_0385000</name>
</gene>
<reference evidence="1" key="1">
    <citation type="submission" date="2020-06" db="EMBL/GenBank/DDBJ databases">
        <authorList>
            <person name="Li T."/>
            <person name="Hu X."/>
            <person name="Zhang T."/>
            <person name="Song X."/>
            <person name="Zhang H."/>
            <person name="Dai N."/>
            <person name="Sheng W."/>
            <person name="Hou X."/>
            <person name="Wei L."/>
        </authorList>
    </citation>
    <scope>NUCLEOTIDE SEQUENCE</scope>
    <source>
        <strain evidence="1">K16</strain>
        <tissue evidence="1">Leaf</tissue>
    </source>
</reference>
<name>A0AAE1XA17_9LAMI</name>
<sequence length="408" mass="45977">MAVGGSSAPRLLRSHRSILKARESELGRLGSSLSLTEEEEAGLVFPTAPVNATDDPNIVNLNYYDFHIHIHGLPLGRMTKGVAFFIGNKLGKFKEVELDSNGEAWGSSIRIRVAIDITKPLKRALKIHKGICVPSNGKSGSLTLLWPRSVKDIWGTGYELEGSDLETPVSFACSILEGLALCRLSTVHERLDRVCANLGWSQLFPKTVVQYVPMNCFDHVALVVRLRDNIRHDTRGARLWRFEAAWLQWKECEKVVANSWTTNLGCTSEHGILACCQDRLKNWSKTTLQTDKNQVKLLDSKLRRLLREWVTPEVSDEIARIRLELEGIVAHDETRWKQRIKGMEHLRAVVDARMGKDLLQPYTTSEVKKTLFQMAPLKSPGPDGKAGWCSNLTITKLMTRLNSPFWSR</sequence>
<accession>A0AAE1XA17</accession>
<dbReference type="AlphaFoldDB" id="A0AAE1XA17"/>
<dbReference type="EMBL" id="JACGWL010000002">
    <property type="protein sequence ID" value="KAK4408040.1"/>
    <property type="molecule type" value="Genomic_DNA"/>
</dbReference>
<evidence type="ECO:0000313" key="1">
    <source>
        <dbReference type="EMBL" id="KAK4408040.1"/>
    </source>
</evidence>
<dbReference type="PANTHER" id="PTHR33710:SF71">
    <property type="entry name" value="ENDONUCLEASE_EXONUCLEASE_PHOSPHATASE DOMAIN-CONTAINING PROTEIN"/>
    <property type="match status" value="1"/>
</dbReference>
<proteinExistence type="predicted"/>
<evidence type="ECO:0000313" key="2">
    <source>
        <dbReference type="Proteomes" id="UP001289374"/>
    </source>
</evidence>
<dbReference type="PANTHER" id="PTHR33710">
    <property type="entry name" value="BNAC02G09200D PROTEIN"/>
    <property type="match status" value="1"/>
</dbReference>
<protein>
    <submittedName>
        <fullName evidence="1">Uncharacterized protein</fullName>
    </submittedName>
</protein>
<organism evidence="1 2">
    <name type="scientific">Sesamum angolense</name>
    <dbReference type="NCBI Taxonomy" id="2727404"/>
    <lineage>
        <taxon>Eukaryota</taxon>
        <taxon>Viridiplantae</taxon>
        <taxon>Streptophyta</taxon>
        <taxon>Embryophyta</taxon>
        <taxon>Tracheophyta</taxon>
        <taxon>Spermatophyta</taxon>
        <taxon>Magnoliopsida</taxon>
        <taxon>eudicotyledons</taxon>
        <taxon>Gunneridae</taxon>
        <taxon>Pentapetalae</taxon>
        <taxon>asterids</taxon>
        <taxon>lamiids</taxon>
        <taxon>Lamiales</taxon>
        <taxon>Pedaliaceae</taxon>
        <taxon>Sesamum</taxon>
    </lineage>
</organism>
<keyword evidence="2" id="KW-1185">Reference proteome</keyword>
<dbReference type="Proteomes" id="UP001289374">
    <property type="component" value="Unassembled WGS sequence"/>
</dbReference>
<comment type="caution">
    <text evidence="1">The sequence shown here is derived from an EMBL/GenBank/DDBJ whole genome shotgun (WGS) entry which is preliminary data.</text>
</comment>
<reference evidence="1" key="2">
    <citation type="journal article" date="2024" name="Plant">
        <title>Genomic evolution and insights into agronomic trait innovations of Sesamum species.</title>
        <authorList>
            <person name="Miao H."/>
            <person name="Wang L."/>
            <person name="Qu L."/>
            <person name="Liu H."/>
            <person name="Sun Y."/>
            <person name="Le M."/>
            <person name="Wang Q."/>
            <person name="Wei S."/>
            <person name="Zheng Y."/>
            <person name="Lin W."/>
            <person name="Duan Y."/>
            <person name="Cao H."/>
            <person name="Xiong S."/>
            <person name="Wang X."/>
            <person name="Wei L."/>
            <person name="Li C."/>
            <person name="Ma Q."/>
            <person name="Ju M."/>
            <person name="Zhao R."/>
            <person name="Li G."/>
            <person name="Mu C."/>
            <person name="Tian Q."/>
            <person name="Mei H."/>
            <person name="Zhang T."/>
            <person name="Gao T."/>
            <person name="Zhang H."/>
        </authorList>
    </citation>
    <scope>NUCLEOTIDE SEQUENCE</scope>
    <source>
        <strain evidence="1">K16</strain>
    </source>
</reference>